<accession>A0A327S6D3</accession>
<evidence type="ECO:0000259" key="5">
    <source>
        <dbReference type="Pfam" id="PF14905"/>
    </source>
</evidence>
<dbReference type="InterPro" id="IPR041700">
    <property type="entry name" value="OMP_b-brl_3"/>
</dbReference>
<comment type="subcellular location">
    <subcellularLocation>
        <location evidence="1">Cell outer membrane</location>
    </subcellularLocation>
</comment>
<dbReference type="RefSeq" id="WP_111635712.1">
    <property type="nucleotide sequence ID" value="NZ_QLLR01000030.1"/>
</dbReference>
<dbReference type="InterPro" id="IPR036942">
    <property type="entry name" value="Beta-barrel_TonB_sf"/>
</dbReference>
<dbReference type="EMBL" id="QLLR01000030">
    <property type="protein sequence ID" value="RAJ24636.1"/>
    <property type="molecule type" value="Genomic_DNA"/>
</dbReference>
<dbReference type="Gene3D" id="2.60.40.1120">
    <property type="entry name" value="Carboxypeptidase-like, regulatory domain"/>
    <property type="match status" value="1"/>
</dbReference>
<keyword evidence="4" id="KW-0732">Signal</keyword>
<dbReference type="Gene3D" id="2.40.170.20">
    <property type="entry name" value="TonB-dependent receptor, beta-barrel domain"/>
    <property type="match status" value="1"/>
</dbReference>
<name>A0A327S6D3_9SPHI</name>
<dbReference type="PANTHER" id="PTHR40980:SF4">
    <property type="entry name" value="TONB-DEPENDENT RECEPTOR-LIKE BETA-BARREL DOMAIN-CONTAINING PROTEIN"/>
    <property type="match status" value="1"/>
</dbReference>
<feature type="chain" id="PRO_5016283330" evidence="4">
    <location>
        <begin position="19"/>
        <end position="795"/>
    </location>
</feature>
<keyword evidence="2" id="KW-0472">Membrane</keyword>
<dbReference type="Pfam" id="PF13620">
    <property type="entry name" value="CarboxypepD_reg"/>
    <property type="match status" value="1"/>
</dbReference>
<organism evidence="6 7">
    <name type="scientific">Pedobacter cryoconitis</name>
    <dbReference type="NCBI Taxonomy" id="188932"/>
    <lineage>
        <taxon>Bacteria</taxon>
        <taxon>Pseudomonadati</taxon>
        <taxon>Bacteroidota</taxon>
        <taxon>Sphingobacteriia</taxon>
        <taxon>Sphingobacteriales</taxon>
        <taxon>Sphingobacteriaceae</taxon>
        <taxon>Pedobacter</taxon>
    </lineage>
</organism>
<dbReference type="PANTHER" id="PTHR40980">
    <property type="entry name" value="PLUG DOMAIN-CONTAINING PROTEIN"/>
    <property type="match status" value="1"/>
</dbReference>
<sequence>MKPIFYILLLLLPFHLSAQQKLSGIVKDEQGKPLDAATLTISQHGQVISSQLADLGKFTLTGLNESPYQLSVSLIGYKSILRTFNLPKDSLSLMMLSDSKQLKEVAITFTKPTVERKIDRVVFNVENSIMASGGTAWDALGKAPGVQTANDGAVKANNKGVTVYMDGKPVRLSGDDLAAYLQSIPSDQISKIEVMPNPSSKYEAQGGAVIDIITKKIKADGFNAGLNGGYTRGQLNRFTGGGLFNYRKNKLNIFGTYSYSDRDVQRNLEQYTIFQTPSSYAYWNMNKINISGNKVNNYTAGADYNLTDNQVIGVLVTGNNSANTGSSKAMTNIYNNYHVNPDSVLNTGSNSAGQTNQYSFNLNYKAKLDSSGRGLNVDLDYAPYTRNNTQQLNNLTYLPDGSLASAPYHTSFPATQKINIWSGQLDYTYKLGKIWSMESGLKYTSTVSENQFDFFNTAGAAPVLDPSKSDQFKYTENTAAGYTNINGAFGHWNFKGGLRAEYTSTKGLSQSLDSINVNKYLRIFPTVFVTYKASENNEFGFNYSKRIDRPDYRQLNPAKSYSSPYNYWSGNPFLKPAIINSFQLSYTLHQNYTFSAVFTQIDDLASNVTVQDNVNKTFYDTQQNIGSIKDLGTELSSVHHPASWWEINNTAQGYFRTQNSDQPGNTYNYRQFYFYLRTDHAFTIDKNSGLKAEVSAWYNSAVQQGTLRVAQTYDLSTGISKQVFNKQGTLKFSAADLLYSNPYRILINNQGQNNGIYQKNDTRTFTVSLSYKLGKSVAAARQRTTASEQERKRAN</sequence>
<feature type="domain" description="Outer membrane protein beta-barrel" evidence="5">
    <location>
        <begin position="367"/>
        <end position="771"/>
    </location>
</feature>
<gene>
    <name evidence="6" type="ORF">LY11_04357</name>
</gene>
<keyword evidence="3" id="KW-0998">Cell outer membrane</keyword>
<dbReference type="GO" id="GO:0009279">
    <property type="term" value="C:cell outer membrane"/>
    <property type="evidence" value="ECO:0007669"/>
    <property type="project" value="UniProtKB-SubCell"/>
</dbReference>
<proteinExistence type="predicted"/>
<comment type="caution">
    <text evidence="6">The sequence shown here is derived from an EMBL/GenBank/DDBJ whole genome shotgun (WGS) entry which is preliminary data.</text>
</comment>
<dbReference type="InterPro" id="IPR037066">
    <property type="entry name" value="Plug_dom_sf"/>
</dbReference>
<reference evidence="6 7" key="1">
    <citation type="submission" date="2018-06" db="EMBL/GenBank/DDBJ databases">
        <title>Genomic Encyclopedia of Archaeal and Bacterial Type Strains, Phase II (KMG-II): from individual species to whole genera.</title>
        <authorList>
            <person name="Goeker M."/>
        </authorList>
    </citation>
    <scope>NUCLEOTIDE SEQUENCE [LARGE SCALE GENOMIC DNA]</scope>
    <source>
        <strain evidence="6 7">DSM 14825</strain>
    </source>
</reference>
<dbReference type="OrthoDB" id="606851at2"/>
<evidence type="ECO:0000256" key="1">
    <source>
        <dbReference type="ARBA" id="ARBA00004442"/>
    </source>
</evidence>
<evidence type="ECO:0000256" key="4">
    <source>
        <dbReference type="SAM" id="SignalP"/>
    </source>
</evidence>
<protein>
    <submittedName>
        <fullName evidence="6">Outer membrane receptor protein involved in Fe transport</fullName>
    </submittedName>
</protein>
<dbReference type="AlphaFoldDB" id="A0A327S6D3"/>
<evidence type="ECO:0000256" key="2">
    <source>
        <dbReference type="ARBA" id="ARBA00023136"/>
    </source>
</evidence>
<evidence type="ECO:0000313" key="7">
    <source>
        <dbReference type="Proteomes" id="UP000249754"/>
    </source>
</evidence>
<dbReference type="Pfam" id="PF14905">
    <property type="entry name" value="OMP_b-brl_3"/>
    <property type="match status" value="1"/>
</dbReference>
<dbReference type="Gene3D" id="2.170.130.10">
    <property type="entry name" value="TonB-dependent receptor, plug domain"/>
    <property type="match status" value="1"/>
</dbReference>
<keyword evidence="6" id="KW-0675">Receptor</keyword>
<dbReference type="InterPro" id="IPR008969">
    <property type="entry name" value="CarboxyPept-like_regulatory"/>
</dbReference>
<evidence type="ECO:0000313" key="6">
    <source>
        <dbReference type="EMBL" id="RAJ24636.1"/>
    </source>
</evidence>
<evidence type="ECO:0000256" key="3">
    <source>
        <dbReference type="ARBA" id="ARBA00023237"/>
    </source>
</evidence>
<feature type="signal peptide" evidence="4">
    <location>
        <begin position="1"/>
        <end position="18"/>
    </location>
</feature>
<dbReference type="Proteomes" id="UP000249754">
    <property type="component" value="Unassembled WGS sequence"/>
</dbReference>
<dbReference type="SUPFAM" id="SSF56935">
    <property type="entry name" value="Porins"/>
    <property type="match status" value="1"/>
</dbReference>
<dbReference type="SUPFAM" id="SSF49464">
    <property type="entry name" value="Carboxypeptidase regulatory domain-like"/>
    <property type="match status" value="1"/>
</dbReference>